<evidence type="ECO:0000313" key="2">
    <source>
        <dbReference type="Proteomes" id="UP000604046"/>
    </source>
</evidence>
<sequence length="615" mass="67761">MPKLWDQRAHLRSAAPSWLNAAERAAKVDAPMQAMKLFVLLLAPSWAAKFLMRSSASRDDREAPACPGNVLPDDVAAGPHKTLGKAQFADIIDPAKLRAALESSEDWEVGKTWQLSLTANSMRKKSVTYAFAGGGHGFLSVTVPGGAVDVELKSTDTVKSLASETDFEYRGKDAVVTDDDVILTNVCLRPITCESFKECKPSSDWKLVEDAASKPGNSREECCVQLMCKDEESCDSTQYKKSDEWETLVGSTVDRCCTPIACNMTELCAGSQWKPREGSGLLGSTTKDCCEPRMCSEYTCEESSKKGRKGDYDKLQGSSEGECCELKSCKSFDCSVSPSWMDKKDKDSLMGSTFIECCDEKYCKDFTCKPLSKWKPLNTTLPAGTDRPGYTNERCCEALSCEAYNCSTPSMKLKPGKRLGSSDDECCETRLCEEYTCSSATKWVHKADVGSKGLSQPGYSDEECCDKVMCSAYSCSPVTKWAPKNKTARESTQGSTNEECCEPLFCEAYTCSGDSDGDGESTKYYKMRDTNHFKYQGSTDEECCVPKPCSTYKTDFPTKFKRKTDRDLLGSTDAECFEPLWCKDYCCEDKTKVKKPDADAIQGSTDAECCMTKSS</sequence>
<protein>
    <submittedName>
        <fullName evidence="1">Uncharacterized protein</fullName>
    </submittedName>
</protein>
<proteinExistence type="predicted"/>
<evidence type="ECO:0000313" key="1">
    <source>
        <dbReference type="EMBL" id="CAE7258032.1"/>
    </source>
</evidence>
<name>A0A812MH85_9DINO</name>
<dbReference type="EMBL" id="CAJNDS010001402">
    <property type="protein sequence ID" value="CAE7258032.1"/>
    <property type="molecule type" value="Genomic_DNA"/>
</dbReference>
<accession>A0A812MH85</accession>
<reference evidence="1" key="1">
    <citation type="submission" date="2021-02" db="EMBL/GenBank/DDBJ databases">
        <authorList>
            <person name="Dougan E. K."/>
            <person name="Rhodes N."/>
            <person name="Thang M."/>
            <person name="Chan C."/>
        </authorList>
    </citation>
    <scope>NUCLEOTIDE SEQUENCE</scope>
</reference>
<keyword evidence="2" id="KW-1185">Reference proteome</keyword>
<organism evidence="1 2">
    <name type="scientific">Symbiodinium natans</name>
    <dbReference type="NCBI Taxonomy" id="878477"/>
    <lineage>
        <taxon>Eukaryota</taxon>
        <taxon>Sar</taxon>
        <taxon>Alveolata</taxon>
        <taxon>Dinophyceae</taxon>
        <taxon>Suessiales</taxon>
        <taxon>Symbiodiniaceae</taxon>
        <taxon>Symbiodinium</taxon>
    </lineage>
</organism>
<dbReference type="OrthoDB" id="423949at2759"/>
<dbReference type="Proteomes" id="UP000604046">
    <property type="component" value="Unassembled WGS sequence"/>
</dbReference>
<dbReference type="AlphaFoldDB" id="A0A812MH85"/>
<gene>
    <name evidence="1" type="ORF">SNAT2548_LOCUS13385</name>
</gene>
<comment type="caution">
    <text evidence="1">The sequence shown here is derived from an EMBL/GenBank/DDBJ whole genome shotgun (WGS) entry which is preliminary data.</text>
</comment>